<dbReference type="InterPro" id="IPR036390">
    <property type="entry name" value="WH_DNA-bd_sf"/>
</dbReference>
<dbReference type="EMBL" id="VRYY01000342">
    <property type="protein sequence ID" value="MBG3877669.1"/>
    <property type="molecule type" value="Genomic_DNA"/>
</dbReference>
<dbReference type="InterPro" id="IPR036388">
    <property type="entry name" value="WH-like_DNA-bd_sf"/>
</dbReference>
<organism evidence="3 4">
    <name type="scientific">Nitratidesulfovibrio oxamicus</name>
    <dbReference type="NCBI Taxonomy" id="32016"/>
    <lineage>
        <taxon>Bacteria</taxon>
        <taxon>Pseudomonadati</taxon>
        <taxon>Thermodesulfobacteriota</taxon>
        <taxon>Desulfovibrionia</taxon>
        <taxon>Desulfovibrionales</taxon>
        <taxon>Desulfovibrionaceae</taxon>
        <taxon>Nitratidesulfovibrio</taxon>
    </lineage>
</organism>
<evidence type="ECO:0000313" key="3">
    <source>
        <dbReference type="EMBL" id="MBG3877669.1"/>
    </source>
</evidence>
<feature type="compositionally biased region" description="Basic and acidic residues" evidence="2">
    <location>
        <begin position="138"/>
        <end position="152"/>
    </location>
</feature>
<gene>
    <name evidence="3" type="ORF">FVW20_11750</name>
</gene>
<evidence type="ECO:0000256" key="1">
    <source>
        <dbReference type="ARBA" id="ARBA00023125"/>
    </source>
</evidence>
<comment type="caution">
    <text evidence="3">The sequence shown here is derived from an EMBL/GenBank/DDBJ whole genome shotgun (WGS) entry which is preliminary data.</text>
</comment>
<dbReference type="NCBIfam" id="TIGR00738">
    <property type="entry name" value="rrf2_super"/>
    <property type="match status" value="1"/>
</dbReference>
<dbReference type="PANTHER" id="PTHR33221">
    <property type="entry name" value="WINGED HELIX-TURN-HELIX TRANSCRIPTIONAL REGULATOR, RRF2 FAMILY"/>
    <property type="match status" value="1"/>
</dbReference>
<evidence type="ECO:0000256" key="2">
    <source>
        <dbReference type="SAM" id="MobiDB-lite"/>
    </source>
</evidence>
<dbReference type="Proteomes" id="UP001194469">
    <property type="component" value="Unassembled WGS sequence"/>
</dbReference>
<accession>A0ABS0J5J2</accession>
<reference evidence="3 4" key="1">
    <citation type="submission" date="2019-08" db="EMBL/GenBank/DDBJ databases">
        <authorList>
            <person name="Luo N."/>
        </authorList>
    </citation>
    <scope>NUCLEOTIDE SEQUENCE [LARGE SCALE GENOMIC DNA]</scope>
    <source>
        <strain evidence="3 4">NCIMB 9442</strain>
    </source>
</reference>
<dbReference type="InterPro" id="IPR000944">
    <property type="entry name" value="Tscrpt_reg_Rrf2"/>
</dbReference>
<dbReference type="Pfam" id="PF02082">
    <property type="entry name" value="Rrf2"/>
    <property type="match status" value="1"/>
</dbReference>
<evidence type="ECO:0000313" key="4">
    <source>
        <dbReference type="Proteomes" id="UP001194469"/>
    </source>
</evidence>
<keyword evidence="1" id="KW-0238">DNA-binding</keyword>
<dbReference type="RefSeq" id="WP_196609762.1">
    <property type="nucleotide sequence ID" value="NZ_VRYY01000342.1"/>
</dbReference>
<feature type="region of interest" description="Disordered" evidence="2">
    <location>
        <begin position="130"/>
        <end position="152"/>
    </location>
</feature>
<dbReference type="PROSITE" id="PS51197">
    <property type="entry name" value="HTH_RRF2_2"/>
    <property type="match status" value="1"/>
</dbReference>
<sequence length="152" mass="15965">MKLTARTRYAARVLVALAVHGTGGPLTTTALSRHTDISVQFLEQILKDLRRAGLTASARGAMGGHRLALPPAKITLGTVVRLMEGGIRIAEHCDLPATPGDRLTCLGWTRAADAVESALDSITLDDLAKGLPDLTDPDPTHDGTARADRPGA</sequence>
<name>A0ABS0J5J2_9BACT</name>
<dbReference type="Gene3D" id="1.10.10.10">
    <property type="entry name" value="Winged helix-like DNA-binding domain superfamily/Winged helix DNA-binding domain"/>
    <property type="match status" value="1"/>
</dbReference>
<dbReference type="PANTHER" id="PTHR33221:SF5">
    <property type="entry name" value="HTH-TYPE TRANSCRIPTIONAL REGULATOR ISCR"/>
    <property type="match status" value="1"/>
</dbReference>
<keyword evidence="4" id="KW-1185">Reference proteome</keyword>
<protein>
    <submittedName>
        <fullName evidence="3">Rrf2 family transcriptional regulator</fullName>
    </submittedName>
</protein>
<proteinExistence type="predicted"/>
<dbReference type="SUPFAM" id="SSF46785">
    <property type="entry name" value="Winged helix' DNA-binding domain"/>
    <property type="match status" value="1"/>
</dbReference>